<name>A0ABV0XY52_9TELE</name>
<protein>
    <recommendedName>
        <fullName evidence="4">Secreted protein</fullName>
    </recommendedName>
</protein>
<comment type="caution">
    <text evidence="2">The sequence shown here is derived from an EMBL/GenBank/DDBJ whole genome shotgun (WGS) entry which is preliminary data.</text>
</comment>
<dbReference type="Proteomes" id="UP001469553">
    <property type="component" value="Unassembled WGS sequence"/>
</dbReference>
<organism evidence="2 3">
    <name type="scientific">Ameca splendens</name>
    <dbReference type="NCBI Taxonomy" id="208324"/>
    <lineage>
        <taxon>Eukaryota</taxon>
        <taxon>Metazoa</taxon>
        <taxon>Chordata</taxon>
        <taxon>Craniata</taxon>
        <taxon>Vertebrata</taxon>
        <taxon>Euteleostomi</taxon>
        <taxon>Actinopterygii</taxon>
        <taxon>Neopterygii</taxon>
        <taxon>Teleostei</taxon>
        <taxon>Neoteleostei</taxon>
        <taxon>Acanthomorphata</taxon>
        <taxon>Ovalentaria</taxon>
        <taxon>Atherinomorphae</taxon>
        <taxon>Cyprinodontiformes</taxon>
        <taxon>Goodeidae</taxon>
        <taxon>Ameca</taxon>
    </lineage>
</organism>
<feature type="chain" id="PRO_5047300617" description="Secreted protein" evidence="1">
    <location>
        <begin position="28"/>
        <end position="108"/>
    </location>
</feature>
<sequence>MPRPCSIFLPVRLEWLILPCWPGRWAGWVTFKKEIRGTRTGLQTRKELRRDEKGRCSLRETEGLVPGNKQDGVNSHVVNQTVKSLGEKSLLFASLDYADTMSAGNHKR</sequence>
<keyword evidence="3" id="KW-1185">Reference proteome</keyword>
<keyword evidence="1" id="KW-0732">Signal</keyword>
<reference evidence="2 3" key="1">
    <citation type="submission" date="2021-06" db="EMBL/GenBank/DDBJ databases">
        <authorList>
            <person name="Palmer J.M."/>
        </authorList>
    </citation>
    <scope>NUCLEOTIDE SEQUENCE [LARGE SCALE GENOMIC DNA]</scope>
    <source>
        <strain evidence="2 3">AS_MEX2019</strain>
        <tissue evidence="2">Muscle</tissue>
    </source>
</reference>
<evidence type="ECO:0008006" key="4">
    <source>
        <dbReference type="Google" id="ProtNLM"/>
    </source>
</evidence>
<evidence type="ECO:0000313" key="2">
    <source>
        <dbReference type="EMBL" id="MEQ2286432.1"/>
    </source>
</evidence>
<proteinExistence type="predicted"/>
<accession>A0ABV0XY52</accession>
<gene>
    <name evidence="2" type="ORF">AMECASPLE_002456</name>
</gene>
<evidence type="ECO:0000313" key="3">
    <source>
        <dbReference type="Proteomes" id="UP001469553"/>
    </source>
</evidence>
<feature type="signal peptide" evidence="1">
    <location>
        <begin position="1"/>
        <end position="27"/>
    </location>
</feature>
<dbReference type="EMBL" id="JAHRIP010018899">
    <property type="protein sequence ID" value="MEQ2286432.1"/>
    <property type="molecule type" value="Genomic_DNA"/>
</dbReference>
<evidence type="ECO:0000256" key="1">
    <source>
        <dbReference type="SAM" id="SignalP"/>
    </source>
</evidence>